<evidence type="ECO:0000256" key="1">
    <source>
        <dbReference type="ARBA" id="ARBA00013048"/>
    </source>
</evidence>
<keyword evidence="3" id="KW-0520">NAD</keyword>
<dbReference type="InterPro" id="IPR015590">
    <property type="entry name" value="Aldehyde_DH_dom"/>
</dbReference>
<dbReference type="PANTHER" id="PTHR43866:SF4">
    <property type="entry name" value="MALONATE-SEMIALDEHYDE DEHYDROGENASE"/>
    <property type="match status" value="1"/>
</dbReference>
<dbReference type="InterPro" id="IPR010061">
    <property type="entry name" value="MeMal-semiAld_DH"/>
</dbReference>
<dbReference type="FunFam" id="3.40.309.10:FF:000002">
    <property type="entry name" value="Methylmalonate-semialdehyde dehydrogenase (Acylating)"/>
    <property type="match status" value="1"/>
</dbReference>
<evidence type="ECO:0000256" key="3">
    <source>
        <dbReference type="ARBA" id="ARBA00023027"/>
    </source>
</evidence>
<dbReference type="FunFam" id="3.40.605.10:FF:000003">
    <property type="entry name" value="Methylmalonate-semialdehyde dehydrogenase [acylating]"/>
    <property type="match status" value="1"/>
</dbReference>
<keyword evidence="2" id="KW-0560">Oxidoreductase</keyword>
<evidence type="ECO:0000313" key="6">
    <source>
        <dbReference type="Proteomes" id="UP000319619"/>
    </source>
</evidence>
<accession>A0A532UXT7</accession>
<dbReference type="InterPro" id="IPR016163">
    <property type="entry name" value="Ald_DH_C"/>
</dbReference>
<feature type="domain" description="Aldehyde dehydrogenase" evidence="4">
    <location>
        <begin position="14"/>
        <end position="479"/>
    </location>
</feature>
<protein>
    <recommendedName>
        <fullName evidence="1">methylmalonate-semialdehyde dehydrogenase (CoA acylating)</fullName>
        <ecNumber evidence="1">1.2.1.27</ecNumber>
    </recommendedName>
</protein>
<sequence>MNVPRVPLFIDGSWIQSKSKTWMPVYNPSTGEVIARAPDCLPTEVDQAVAAAKRAFDGWSEIPAVQRVQYLFKLKQLLDENLHELATIIATENGKTHAEAVGSVARGIEIIEFACGIPTLMMGESLGNVTPEVDVVTWRQPLGVCAGICPFNFPAMIPMWMFPIAIATGNTFVLKANCKCPNSAKYLMELLQEAELPKGVVNMVLCEKDGSTTLIEHPDVKAVSFVGSTPVGRIVYETAARTGKRVQTLCQAKNHALVMPDCAFEPTVMGIVNAAFGCAGERCMALPVVVAHEAIADKLVDALVENAANVKVASAEADGCGMGPLVTPEHLQQVTGYIEKGISEGAKLLLDGRDCQVEGHPDGFYLGPTIFDHVTNEMVIGSEEIFGPVLSIKRINSFDEGIELINASPYGNGAAIYTTSGYYAREFARRVQAGMVGINVGIPVPLGFFSFTGWKQSFFGDLHSHGKDGVLFYTEKKSITYRWHEYPQAHFKDMGTWDDGRKR</sequence>
<dbReference type="GO" id="GO:0006210">
    <property type="term" value="P:thymine catabolic process"/>
    <property type="evidence" value="ECO:0007669"/>
    <property type="project" value="TreeGrafter"/>
</dbReference>
<dbReference type="Proteomes" id="UP000319619">
    <property type="component" value="Unassembled WGS sequence"/>
</dbReference>
<dbReference type="InterPro" id="IPR016161">
    <property type="entry name" value="Ald_DH/histidinol_DH"/>
</dbReference>
<dbReference type="GO" id="GO:0004491">
    <property type="term" value="F:methylmalonate-semialdehyde dehydrogenase (acylating, NAD) activity"/>
    <property type="evidence" value="ECO:0007669"/>
    <property type="project" value="UniProtKB-EC"/>
</dbReference>
<dbReference type="AlphaFoldDB" id="A0A532UXT7"/>
<evidence type="ECO:0000259" key="4">
    <source>
        <dbReference type="Pfam" id="PF00171"/>
    </source>
</evidence>
<dbReference type="CDD" id="cd07085">
    <property type="entry name" value="ALDH_F6_MMSDH"/>
    <property type="match status" value="1"/>
</dbReference>
<evidence type="ECO:0000256" key="2">
    <source>
        <dbReference type="ARBA" id="ARBA00023002"/>
    </source>
</evidence>
<name>A0A532UXT7_UNCL8</name>
<evidence type="ECO:0000313" key="5">
    <source>
        <dbReference type="EMBL" id="TKJ39751.1"/>
    </source>
</evidence>
<dbReference type="EC" id="1.2.1.27" evidence="1"/>
<dbReference type="GO" id="GO:0006574">
    <property type="term" value="P:L-valine catabolic process"/>
    <property type="evidence" value="ECO:0007669"/>
    <property type="project" value="TreeGrafter"/>
</dbReference>
<gene>
    <name evidence="5" type="primary">mmsA</name>
    <name evidence="5" type="ORF">CEE37_10765</name>
</gene>
<organism evidence="5 6">
    <name type="scientific">candidate division LCP-89 bacterium B3_LCP</name>
    <dbReference type="NCBI Taxonomy" id="2012998"/>
    <lineage>
        <taxon>Bacteria</taxon>
        <taxon>Pseudomonadati</taxon>
        <taxon>Bacteria division LCP-89</taxon>
    </lineage>
</organism>
<dbReference type="NCBIfam" id="TIGR01722">
    <property type="entry name" value="MMSDH"/>
    <property type="match status" value="1"/>
</dbReference>
<dbReference type="PANTHER" id="PTHR43866">
    <property type="entry name" value="MALONATE-SEMIALDEHYDE DEHYDROGENASE"/>
    <property type="match status" value="1"/>
</dbReference>
<dbReference type="Gene3D" id="3.40.309.10">
    <property type="entry name" value="Aldehyde Dehydrogenase, Chain A, domain 2"/>
    <property type="match status" value="1"/>
</dbReference>
<dbReference type="InterPro" id="IPR016162">
    <property type="entry name" value="Ald_DH_N"/>
</dbReference>
<comment type="caution">
    <text evidence="5">The sequence shown here is derived from an EMBL/GenBank/DDBJ whole genome shotgun (WGS) entry which is preliminary data.</text>
</comment>
<reference evidence="5 6" key="1">
    <citation type="submission" date="2017-06" db="EMBL/GenBank/DDBJ databases">
        <title>Novel microbial phyla capable of carbon fixation and sulfur reduction in deep-sea sediments.</title>
        <authorList>
            <person name="Huang J."/>
            <person name="Baker B."/>
            <person name="Wang Y."/>
        </authorList>
    </citation>
    <scope>NUCLEOTIDE SEQUENCE [LARGE SCALE GENOMIC DNA]</scope>
    <source>
        <strain evidence="5">B3_LCP</strain>
    </source>
</reference>
<dbReference type="Pfam" id="PF00171">
    <property type="entry name" value="Aldedh"/>
    <property type="match status" value="1"/>
</dbReference>
<dbReference type="Gene3D" id="3.40.605.10">
    <property type="entry name" value="Aldehyde Dehydrogenase, Chain A, domain 1"/>
    <property type="match status" value="1"/>
</dbReference>
<dbReference type="SUPFAM" id="SSF53720">
    <property type="entry name" value="ALDH-like"/>
    <property type="match status" value="1"/>
</dbReference>
<proteinExistence type="predicted"/>
<dbReference type="EMBL" id="NJBN01000007">
    <property type="protein sequence ID" value="TKJ39751.1"/>
    <property type="molecule type" value="Genomic_DNA"/>
</dbReference>